<accession>A0A0R3VYK2</accession>
<dbReference type="WBParaSite" id="TASK_0000249601-mRNA-1">
    <property type="protein sequence ID" value="TASK_0000249601-mRNA-1"/>
    <property type="gene ID" value="TASK_0000249601"/>
</dbReference>
<protein>
    <submittedName>
        <fullName evidence="4">AT-hook motif nuclear-localized protein</fullName>
    </submittedName>
</protein>
<evidence type="ECO:0000313" key="4">
    <source>
        <dbReference type="WBParaSite" id="TASK_0000249601-mRNA-1"/>
    </source>
</evidence>
<dbReference type="Proteomes" id="UP000282613">
    <property type="component" value="Unassembled WGS sequence"/>
</dbReference>
<name>A0A0R3VYK2_TAEAS</name>
<proteinExistence type="predicted"/>
<dbReference type="OrthoDB" id="44015at2759"/>
<gene>
    <name evidence="2" type="ORF">TASK_LOCUS2497</name>
</gene>
<organism evidence="4">
    <name type="scientific">Taenia asiatica</name>
    <name type="common">Asian tapeworm</name>
    <dbReference type="NCBI Taxonomy" id="60517"/>
    <lineage>
        <taxon>Eukaryota</taxon>
        <taxon>Metazoa</taxon>
        <taxon>Spiralia</taxon>
        <taxon>Lophotrochozoa</taxon>
        <taxon>Platyhelminthes</taxon>
        <taxon>Cestoda</taxon>
        <taxon>Eucestoda</taxon>
        <taxon>Cyclophyllidea</taxon>
        <taxon>Taeniidae</taxon>
        <taxon>Taenia</taxon>
    </lineage>
</organism>
<dbReference type="EMBL" id="UYRS01001841">
    <property type="protein sequence ID" value="VDK25382.1"/>
    <property type="molecule type" value="Genomic_DNA"/>
</dbReference>
<sequence>MGGSRSVNWTGLGKSKPQQQQSIGGATGPMPASAMNPRATPGGVMQPNPVNNHPLTSQVSSFFLSIPIVGNSNNNALKIKLVMEWEKRF</sequence>
<dbReference type="STRING" id="60517.A0A0R3VYK2"/>
<dbReference type="AlphaFoldDB" id="A0A0R3VYK2"/>
<evidence type="ECO:0000256" key="1">
    <source>
        <dbReference type="SAM" id="MobiDB-lite"/>
    </source>
</evidence>
<reference evidence="2 3" key="2">
    <citation type="submission" date="2018-11" db="EMBL/GenBank/DDBJ databases">
        <authorList>
            <consortium name="Pathogen Informatics"/>
        </authorList>
    </citation>
    <scope>NUCLEOTIDE SEQUENCE [LARGE SCALE GENOMIC DNA]</scope>
</reference>
<evidence type="ECO:0000313" key="2">
    <source>
        <dbReference type="EMBL" id="VDK25382.1"/>
    </source>
</evidence>
<evidence type="ECO:0000313" key="3">
    <source>
        <dbReference type="Proteomes" id="UP000282613"/>
    </source>
</evidence>
<keyword evidence="3" id="KW-1185">Reference proteome</keyword>
<reference evidence="4" key="1">
    <citation type="submission" date="2017-02" db="UniProtKB">
        <authorList>
            <consortium name="WormBaseParasite"/>
        </authorList>
    </citation>
    <scope>IDENTIFICATION</scope>
</reference>
<feature type="region of interest" description="Disordered" evidence="1">
    <location>
        <begin position="1"/>
        <end position="53"/>
    </location>
</feature>